<dbReference type="Proteomes" id="UP001055811">
    <property type="component" value="Linkage Group LG03"/>
</dbReference>
<accession>A0ACB9F4Y5</accession>
<reference evidence="2" key="1">
    <citation type="journal article" date="2022" name="Mol. Ecol. Resour.">
        <title>The genomes of chicory, endive, great burdock and yacon provide insights into Asteraceae palaeo-polyploidization history and plant inulin production.</title>
        <authorList>
            <person name="Fan W."/>
            <person name="Wang S."/>
            <person name="Wang H."/>
            <person name="Wang A."/>
            <person name="Jiang F."/>
            <person name="Liu H."/>
            <person name="Zhao H."/>
            <person name="Xu D."/>
            <person name="Zhang Y."/>
        </authorList>
    </citation>
    <scope>NUCLEOTIDE SEQUENCE [LARGE SCALE GENOMIC DNA]</scope>
    <source>
        <strain evidence="2">cv. Punajuju</strain>
    </source>
</reference>
<name>A0ACB9F4Y5_CICIN</name>
<protein>
    <submittedName>
        <fullName evidence="1">Uncharacterized protein</fullName>
    </submittedName>
</protein>
<reference evidence="1 2" key="2">
    <citation type="journal article" date="2022" name="Mol. Ecol. Resour.">
        <title>The genomes of chicory, endive, great burdock and yacon provide insights into Asteraceae paleo-polyploidization history and plant inulin production.</title>
        <authorList>
            <person name="Fan W."/>
            <person name="Wang S."/>
            <person name="Wang H."/>
            <person name="Wang A."/>
            <person name="Jiang F."/>
            <person name="Liu H."/>
            <person name="Zhao H."/>
            <person name="Xu D."/>
            <person name="Zhang Y."/>
        </authorList>
    </citation>
    <scope>NUCLEOTIDE SEQUENCE [LARGE SCALE GENOMIC DNA]</scope>
    <source>
        <strain evidence="2">cv. Punajuju</strain>
        <tissue evidence="1">Leaves</tissue>
    </source>
</reference>
<gene>
    <name evidence="1" type="ORF">L2E82_16460</name>
</gene>
<keyword evidence="2" id="KW-1185">Reference proteome</keyword>
<proteinExistence type="predicted"/>
<sequence length="159" mass="17371">MVDKQKGDANSIPIYSVGAFVATPIATLQGLAPITPSLPIFTNLESTLTTQSRTTINQYRNIALPSAIHSINATAGGIFDGVTLKEQVIMDTFFIHQNIQAMFLAEQYDTLQGSTTNPIKQASNNPLEVINYSFLEMKTNFENITVPEAMPHPIVTLSK</sequence>
<comment type="caution">
    <text evidence="1">The sequence shown here is derived from an EMBL/GenBank/DDBJ whole genome shotgun (WGS) entry which is preliminary data.</text>
</comment>
<evidence type="ECO:0000313" key="1">
    <source>
        <dbReference type="EMBL" id="KAI3766403.1"/>
    </source>
</evidence>
<evidence type="ECO:0000313" key="2">
    <source>
        <dbReference type="Proteomes" id="UP001055811"/>
    </source>
</evidence>
<dbReference type="EMBL" id="CM042011">
    <property type="protein sequence ID" value="KAI3766403.1"/>
    <property type="molecule type" value="Genomic_DNA"/>
</dbReference>
<organism evidence="1 2">
    <name type="scientific">Cichorium intybus</name>
    <name type="common">Chicory</name>
    <dbReference type="NCBI Taxonomy" id="13427"/>
    <lineage>
        <taxon>Eukaryota</taxon>
        <taxon>Viridiplantae</taxon>
        <taxon>Streptophyta</taxon>
        <taxon>Embryophyta</taxon>
        <taxon>Tracheophyta</taxon>
        <taxon>Spermatophyta</taxon>
        <taxon>Magnoliopsida</taxon>
        <taxon>eudicotyledons</taxon>
        <taxon>Gunneridae</taxon>
        <taxon>Pentapetalae</taxon>
        <taxon>asterids</taxon>
        <taxon>campanulids</taxon>
        <taxon>Asterales</taxon>
        <taxon>Asteraceae</taxon>
        <taxon>Cichorioideae</taxon>
        <taxon>Cichorieae</taxon>
        <taxon>Cichoriinae</taxon>
        <taxon>Cichorium</taxon>
    </lineage>
</organism>